<dbReference type="Pfam" id="PF01557">
    <property type="entry name" value="FAA_hydrolase"/>
    <property type="match status" value="1"/>
</dbReference>
<dbReference type="GO" id="GO:0044281">
    <property type="term" value="P:small molecule metabolic process"/>
    <property type="evidence" value="ECO:0007669"/>
    <property type="project" value="UniProtKB-ARBA"/>
</dbReference>
<gene>
    <name evidence="4" type="ORF">BA062_09635</name>
</gene>
<dbReference type="AlphaFoldDB" id="A0A318LMZ3"/>
<accession>A0A318LMZ3</accession>
<proteinExistence type="inferred from homology"/>
<reference evidence="4 5" key="1">
    <citation type="submission" date="2016-07" db="EMBL/GenBank/DDBJ databases">
        <title>Draft genome sequence of Prauserella sp. YIM 121212, isolated from alkaline soil.</title>
        <authorList>
            <person name="Ruckert C."/>
            <person name="Albersmeier A."/>
            <person name="Jiang C.-L."/>
            <person name="Jiang Y."/>
            <person name="Kalinowski J."/>
            <person name="Schneider O."/>
            <person name="Winkler A."/>
            <person name="Zotchev S.B."/>
        </authorList>
    </citation>
    <scope>NUCLEOTIDE SEQUENCE [LARGE SCALE GENOMIC DNA]</scope>
    <source>
        <strain evidence="4 5">YIM 121212</strain>
    </source>
</reference>
<dbReference type="PANTHER" id="PTHR42796:SF7">
    <property type="entry name" value="2-DEHYDRO-3-DEOXY-D-ARABINONATE DEHYDRATASE"/>
    <property type="match status" value="1"/>
</dbReference>
<evidence type="ECO:0000313" key="5">
    <source>
        <dbReference type="Proteomes" id="UP000247892"/>
    </source>
</evidence>
<organism evidence="4 5">
    <name type="scientific">Prauserella flavalba</name>
    <dbReference type="NCBI Taxonomy" id="1477506"/>
    <lineage>
        <taxon>Bacteria</taxon>
        <taxon>Bacillati</taxon>
        <taxon>Actinomycetota</taxon>
        <taxon>Actinomycetes</taxon>
        <taxon>Pseudonocardiales</taxon>
        <taxon>Pseudonocardiaceae</taxon>
        <taxon>Prauserella</taxon>
    </lineage>
</organism>
<dbReference type="RefSeq" id="WP_110335747.1">
    <property type="nucleotide sequence ID" value="NZ_MASU01000005.1"/>
</dbReference>
<dbReference type="GO" id="GO:0046872">
    <property type="term" value="F:metal ion binding"/>
    <property type="evidence" value="ECO:0007669"/>
    <property type="project" value="UniProtKB-KW"/>
</dbReference>
<evidence type="ECO:0000256" key="2">
    <source>
        <dbReference type="ARBA" id="ARBA00022723"/>
    </source>
</evidence>
<keyword evidence="2" id="KW-0479">Metal-binding</keyword>
<dbReference type="InterPro" id="IPR011234">
    <property type="entry name" value="Fumarylacetoacetase-like_C"/>
</dbReference>
<sequence>MAATSLLELTADATLPEDGFAGTLLGRAWNPAAGGPSPVAVRAGGVVDVSHRFATVADLAETADPASALAETDGERLGDLGELLANTVAHPGDPARARLLAPVDVQPVKAAGVTFVISMLERLIEERALGDPGAAADIRREIGELVGSDFSRLRPGSAEAAELKRLLVERGEWSQYLEVGIGPDAEIFTKALPLSSLGTGSSAGVLRTSEWNNPEPEIALLVSSAGRIVGATLGDDVNLRDYEGRSALLLPKAKDNNASCVLGPFVRLFDGTFGLDDVRTTTVTLEVTGRDGFTLTGSSAHSEISRDPADLVAQLIGPQHQYPDGVVLMLGTMFAPVADRDEPGGGFTHREGDLVRISAPQLGTLTHEVRFCDDCPPWTYGVTALMRNLAARGLLT</sequence>
<dbReference type="InterPro" id="IPR036663">
    <property type="entry name" value="Fumarylacetoacetase_C_sf"/>
</dbReference>
<protein>
    <submittedName>
        <fullName evidence="4">Fumarylacetoacetate hydrolase</fullName>
    </submittedName>
</protein>
<dbReference type="Proteomes" id="UP000247892">
    <property type="component" value="Unassembled WGS sequence"/>
</dbReference>
<keyword evidence="4" id="KW-0378">Hydrolase</keyword>
<dbReference type="OrthoDB" id="9779415at2"/>
<feature type="domain" description="Fumarylacetoacetase-like C-terminal" evidence="3">
    <location>
        <begin position="228"/>
        <end position="369"/>
    </location>
</feature>
<evidence type="ECO:0000313" key="4">
    <source>
        <dbReference type="EMBL" id="PXY35741.1"/>
    </source>
</evidence>
<dbReference type="EMBL" id="MASU01000005">
    <property type="protein sequence ID" value="PXY35741.1"/>
    <property type="molecule type" value="Genomic_DNA"/>
</dbReference>
<dbReference type="PANTHER" id="PTHR42796">
    <property type="entry name" value="FUMARYLACETOACETATE HYDROLASE DOMAIN-CONTAINING PROTEIN 2A-RELATED"/>
    <property type="match status" value="1"/>
</dbReference>
<name>A0A318LMZ3_9PSEU</name>
<dbReference type="GO" id="GO:0016787">
    <property type="term" value="F:hydrolase activity"/>
    <property type="evidence" value="ECO:0007669"/>
    <property type="project" value="UniProtKB-KW"/>
</dbReference>
<comment type="caution">
    <text evidence="4">The sequence shown here is derived from an EMBL/GenBank/DDBJ whole genome shotgun (WGS) entry which is preliminary data.</text>
</comment>
<keyword evidence="5" id="KW-1185">Reference proteome</keyword>
<evidence type="ECO:0000259" key="3">
    <source>
        <dbReference type="Pfam" id="PF01557"/>
    </source>
</evidence>
<dbReference type="Gene3D" id="3.90.850.10">
    <property type="entry name" value="Fumarylacetoacetase-like, C-terminal domain"/>
    <property type="match status" value="1"/>
</dbReference>
<dbReference type="InterPro" id="IPR051121">
    <property type="entry name" value="FAH"/>
</dbReference>
<comment type="similarity">
    <text evidence="1">Belongs to the FAH family.</text>
</comment>
<evidence type="ECO:0000256" key="1">
    <source>
        <dbReference type="ARBA" id="ARBA00010211"/>
    </source>
</evidence>
<dbReference type="SUPFAM" id="SSF56529">
    <property type="entry name" value="FAH"/>
    <property type="match status" value="1"/>
</dbReference>